<name>A0ACB9PHJ3_BAUVA</name>
<proteinExistence type="predicted"/>
<gene>
    <name evidence="1" type="ORF">L6164_013108</name>
</gene>
<accession>A0ACB9PHJ3</accession>
<organism evidence="1 2">
    <name type="scientific">Bauhinia variegata</name>
    <name type="common">Purple orchid tree</name>
    <name type="synonym">Phanera variegata</name>
    <dbReference type="NCBI Taxonomy" id="167791"/>
    <lineage>
        <taxon>Eukaryota</taxon>
        <taxon>Viridiplantae</taxon>
        <taxon>Streptophyta</taxon>
        <taxon>Embryophyta</taxon>
        <taxon>Tracheophyta</taxon>
        <taxon>Spermatophyta</taxon>
        <taxon>Magnoliopsida</taxon>
        <taxon>eudicotyledons</taxon>
        <taxon>Gunneridae</taxon>
        <taxon>Pentapetalae</taxon>
        <taxon>rosids</taxon>
        <taxon>fabids</taxon>
        <taxon>Fabales</taxon>
        <taxon>Fabaceae</taxon>
        <taxon>Cercidoideae</taxon>
        <taxon>Cercideae</taxon>
        <taxon>Bauhiniinae</taxon>
        <taxon>Bauhinia</taxon>
    </lineage>
</organism>
<protein>
    <submittedName>
        <fullName evidence="1">Uncharacterized protein</fullName>
    </submittedName>
</protein>
<sequence>MEREESENENLVNHLELMLENAGLPEESWAKEQCIYRVRRHKFRQQNEAASIPRIVSIGPFHRGHKRLETMQELKLGYLKSFLEGSGLALECCISKLKEWETNIRRCYAENIQLSSDEFVMMILIDAGFIIEHFIRYYDLETWAKRDPLFLKPWLAEDVLHDLILIENQIPFFVLKRIFKLASAEDDTGSLPSFLHITFKYFSRFNKQDLPPDGVKLQHFTDLLRTFCLPPSERLPKREINRVNYLRTTSELMEAGLVFESSPNKCLLELEFQKGVLRMPCFEVSDITEVLMGNIAAFEQAHYPTETYIVDYLKFLGFMINTEKDVDALVGKGIIAILFGDSNEVATMVSLLSSNHNQQYINSDYLHVYDHLNKFYENPLHKYKANLIRDYFSTPRKTTISIAVVVLLLLIFVQSICSVLSVL</sequence>
<dbReference type="EMBL" id="CM039430">
    <property type="protein sequence ID" value="KAI4346025.1"/>
    <property type="molecule type" value="Genomic_DNA"/>
</dbReference>
<dbReference type="Proteomes" id="UP000828941">
    <property type="component" value="Chromosome 5"/>
</dbReference>
<evidence type="ECO:0000313" key="2">
    <source>
        <dbReference type="Proteomes" id="UP000828941"/>
    </source>
</evidence>
<reference evidence="1 2" key="1">
    <citation type="journal article" date="2022" name="DNA Res.">
        <title>Chromosomal-level genome assembly of the orchid tree Bauhinia variegata (Leguminosae; Cercidoideae) supports the allotetraploid origin hypothesis of Bauhinia.</title>
        <authorList>
            <person name="Zhong Y."/>
            <person name="Chen Y."/>
            <person name="Zheng D."/>
            <person name="Pang J."/>
            <person name="Liu Y."/>
            <person name="Luo S."/>
            <person name="Meng S."/>
            <person name="Qian L."/>
            <person name="Wei D."/>
            <person name="Dai S."/>
            <person name="Zhou R."/>
        </authorList>
    </citation>
    <scope>NUCLEOTIDE SEQUENCE [LARGE SCALE GENOMIC DNA]</scope>
    <source>
        <strain evidence="1">BV-YZ2020</strain>
    </source>
</reference>
<evidence type="ECO:0000313" key="1">
    <source>
        <dbReference type="EMBL" id="KAI4346025.1"/>
    </source>
</evidence>
<keyword evidence="2" id="KW-1185">Reference proteome</keyword>
<comment type="caution">
    <text evidence="1">The sequence shown here is derived from an EMBL/GenBank/DDBJ whole genome shotgun (WGS) entry which is preliminary data.</text>
</comment>